<dbReference type="AlphaFoldDB" id="A0A8R1Y1G7"/>
<keyword evidence="4" id="KW-1185">Reference proteome</keyword>
<accession>A0A8R1Y1G7</accession>
<sequence length="687" mass="78751">MNMTRIRQIIALRKALKAGPLLPPISKRLSEKHSSNRLIGIHPSELKFLESFDVQHYSREKHSGDGLCSNKMTARDFLEIDLRISELKTDLFAFNDIVCLISVHENSSESPWKLVTTTEIIPKKTDTFSIPNAFSVEYTFKRDQYLKIEICDYNEDEVTVIGATTFFVTEIITTSPNLSKPLIQNNGDKYIAVLTISYTAQPKVQTIVLQFCGKNFRRKGLENTQIYFQIFRMGENEVRNLLYTSDYQLYSSRILWKPFKLSKNVVVDSRNRNFEVLCYSRDDHRRCSIIGQFTTTSDVLFESAKERKTLCLEVGLENNKKTNGIIEVVKCNEITMYSFLDYITNGYCLSLAIAVDFSISNSNDISATFANDVECIIRSICEPFRRHNLQVLHKTIRFSPMNANLSIVRISYFSSQSYAAFGFGARIPPYFRKSQQFCLNLERDPNCQGIDGLINAFWKANAQVQPSTNAHFAHIIYHLSKLASNAFKRKNQSQCPYFVLAIISKGKINDIRETVQATIFASKTPLSIIFIATENDCAEMERLGLSAGRISYQNRRAERDMLQFVALTKFRNKLPEDANFWELLTERALRRIPWQMIDWLMKNEHVPHDFKRYACWPKQGSSRISGRDLENQQETINEAGSSSDQSSDDLDEAEHASTSDYCNVKEHTETEDFSAISSMPSFTSKNA</sequence>
<evidence type="ECO:0000313" key="4">
    <source>
        <dbReference type="Proteomes" id="UP000024404"/>
    </source>
</evidence>
<feature type="compositionally biased region" description="Basic and acidic residues" evidence="1">
    <location>
        <begin position="653"/>
        <end position="665"/>
    </location>
</feature>
<dbReference type="OMA" id="QFCLNLE"/>
<dbReference type="InterPro" id="IPR045052">
    <property type="entry name" value="Copine"/>
</dbReference>
<dbReference type="GO" id="GO:0071277">
    <property type="term" value="P:cellular response to calcium ion"/>
    <property type="evidence" value="ECO:0007669"/>
    <property type="project" value="TreeGrafter"/>
</dbReference>
<dbReference type="GO" id="GO:0005544">
    <property type="term" value="F:calcium-dependent phospholipid binding"/>
    <property type="evidence" value="ECO:0007669"/>
    <property type="project" value="InterPro"/>
</dbReference>
<dbReference type="PANTHER" id="PTHR10857">
    <property type="entry name" value="COPINE"/>
    <property type="match status" value="1"/>
</dbReference>
<dbReference type="InterPro" id="IPR010734">
    <property type="entry name" value="Copine_C"/>
</dbReference>
<dbReference type="Proteomes" id="UP000024404">
    <property type="component" value="Unassembled WGS sequence"/>
</dbReference>
<evidence type="ECO:0000313" key="3">
    <source>
        <dbReference type="EnsemblMetazoa" id="OVOC4637.1"/>
    </source>
</evidence>
<feature type="domain" description="Copine C-terminal" evidence="2">
    <location>
        <begin position="411"/>
        <end position="603"/>
    </location>
</feature>
<dbReference type="EnsemblMetazoa" id="OVOC4637.1">
    <property type="protein sequence ID" value="OVOC4637.1"/>
    <property type="gene ID" value="WBGene00241446"/>
</dbReference>
<reference evidence="3" key="2">
    <citation type="submission" date="2022-06" db="UniProtKB">
        <authorList>
            <consortium name="EnsemblMetazoa"/>
        </authorList>
    </citation>
    <scope>IDENTIFICATION</scope>
</reference>
<organism evidence="3 4">
    <name type="scientific">Onchocerca volvulus</name>
    <dbReference type="NCBI Taxonomy" id="6282"/>
    <lineage>
        <taxon>Eukaryota</taxon>
        <taxon>Metazoa</taxon>
        <taxon>Ecdysozoa</taxon>
        <taxon>Nematoda</taxon>
        <taxon>Chromadorea</taxon>
        <taxon>Rhabditida</taxon>
        <taxon>Spirurina</taxon>
        <taxon>Spiruromorpha</taxon>
        <taxon>Filarioidea</taxon>
        <taxon>Onchocercidae</taxon>
        <taxon>Onchocerca</taxon>
    </lineage>
</organism>
<reference evidence="4" key="1">
    <citation type="submission" date="2013-10" db="EMBL/GenBank/DDBJ databases">
        <title>Genome sequencing of Onchocerca volvulus.</title>
        <authorList>
            <person name="Cotton J."/>
            <person name="Tsai J."/>
            <person name="Stanley E."/>
            <person name="Tracey A."/>
            <person name="Holroyd N."/>
            <person name="Lustigman S."/>
            <person name="Berriman M."/>
        </authorList>
    </citation>
    <scope>NUCLEOTIDE SEQUENCE</scope>
</reference>
<dbReference type="PANTHER" id="PTHR10857:SF131">
    <property type="entry name" value="COPINE C-TERMINAL DOMAIN-CONTAINING PROTEIN"/>
    <property type="match status" value="1"/>
</dbReference>
<dbReference type="Pfam" id="PF07002">
    <property type="entry name" value="Copine"/>
    <property type="match status" value="1"/>
</dbReference>
<feature type="region of interest" description="Disordered" evidence="1">
    <location>
        <begin position="621"/>
        <end position="665"/>
    </location>
</feature>
<protein>
    <submittedName>
        <fullName evidence="3">Copine domain-containing protein</fullName>
    </submittedName>
</protein>
<dbReference type="EMBL" id="CMVM020000142">
    <property type="status" value="NOT_ANNOTATED_CDS"/>
    <property type="molecule type" value="Genomic_DNA"/>
</dbReference>
<evidence type="ECO:0000259" key="2">
    <source>
        <dbReference type="Pfam" id="PF07002"/>
    </source>
</evidence>
<name>A0A8R1Y1G7_ONCVO</name>
<evidence type="ECO:0000256" key="1">
    <source>
        <dbReference type="SAM" id="MobiDB-lite"/>
    </source>
</evidence>
<proteinExistence type="predicted"/>
<dbReference type="GO" id="GO:0005886">
    <property type="term" value="C:plasma membrane"/>
    <property type="evidence" value="ECO:0007669"/>
    <property type="project" value="TreeGrafter"/>
</dbReference>